<gene>
    <name evidence="3" type="ORF">Cni_G23769</name>
</gene>
<keyword evidence="4" id="KW-1185">Reference proteome</keyword>
<dbReference type="PANTHER" id="PTHR43096:SF61">
    <property type="entry name" value="CHAPERONE DNAJ-DOMAIN SUPERFAMILY PROTEIN"/>
    <property type="match status" value="1"/>
</dbReference>
<feature type="compositionally biased region" description="Basic and acidic residues" evidence="1">
    <location>
        <begin position="232"/>
        <end position="244"/>
    </location>
</feature>
<feature type="region of interest" description="Disordered" evidence="1">
    <location>
        <begin position="1"/>
        <end position="48"/>
    </location>
</feature>
<dbReference type="Pfam" id="PF00226">
    <property type="entry name" value="DnaJ"/>
    <property type="match status" value="1"/>
</dbReference>
<dbReference type="Gene3D" id="1.10.287.110">
    <property type="entry name" value="DnaJ domain"/>
    <property type="match status" value="1"/>
</dbReference>
<dbReference type="SMART" id="SM00271">
    <property type="entry name" value="DnaJ"/>
    <property type="match status" value="1"/>
</dbReference>
<dbReference type="CDD" id="cd06257">
    <property type="entry name" value="DnaJ"/>
    <property type="match status" value="1"/>
</dbReference>
<dbReference type="InterPro" id="IPR036869">
    <property type="entry name" value="J_dom_sf"/>
</dbReference>
<dbReference type="PRINTS" id="PR00625">
    <property type="entry name" value="JDOMAIN"/>
</dbReference>
<dbReference type="EMBL" id="CP136896">
    <property type="protein sequence ID" value="WOL14988.1"/>
    <property type="molecule type" value="Genomic_DNA"/>
</dbReference>
<reference evidence="3 4" key="1">
    <citation type="submission" date="2023-10" db="EMBL/GenBank/DDBJ databases">
        <title>Chromosome-scale genome assembly provides insights into flower coloration mechanisms of Canna indica.</title>
        <authorList>
            <person name="Li C."/>
        </authorList>
    </citation>
    <scope>NUCLEOTIDE SEQUENCE [LARGE SCALE GENOMIC DNA]</scope>
    <source>
        <tissue evidence="3">Flower</tissue>
    </source>
</reference>
<evidence type="ECO:0000313" key="4">
    <source>
        <dbReference type="Proteomes" id="UP001327560"/>
    </source>
</evidence>
<dbReference type="GO" id="GO:0005783">
    <property type="term" value="C:endoplasmic reticulum"/>
    <property type="evidence" value="ECO:0007669"/>
    <property type="project" value="UniProtKB-ARBA"/>
</dbReference>
<dbReference type="GO" id="GO:0042026">
    <property type="term" value="P:protein refolding"/>
    <property type="evidence" value="ECO:0007669"/>
    <property type="project" value="TreeGrafter"/>
</dbReference>
<organism evidence="3 4">
    <name type="scientific">Canna indica</name>
    <name type="common">Indian-shot</name>
    <dbReference type="NCBI Taxonomy" id="4628"/>
    <lineage>
        <taxon>Eukaryota</taxon>
        <taxon>Viridiplantae</taxon>
        <taxon>Streptophyta</taxon>
        <taxon>Embryophyta</taxon>
        <taxon>Tracheophyta</taxon>
        <taxon>Spermatophyta</taxon>
        <taxon>Magnoliopsida</taxon>
        <taxon>Liliopsida</taxon>
        <taxon>Zingiberales</taxon>
        <taxon>Cannaceae</taxon>
        <taxon>Canna</taxon>
    </lineage>
</organism>
<dbReference type="GO" id="GO:0051082">
    <property type="term" value="F:unfolded protein binding"/>
    <property type="evidence" value="ECO:0007669"/>
    <property type="project" value="TreeGrafter"/>
</dbReference>
<sequence>MHRLSPLSSTRSSPASSFPLRPPDLSLFSPSPQGSSPAPRRDSLSRACSSATSLSASLGWSRRKRQAYDRRGRAILMRASRRESPYEVLGVSPSASPQEIKRAYRKLALKYHPDVNKEANAQQKFMRIKHAYNTLMNTESQFKYGNQSADFSRTAERNKSEPEEEFYGFGEILRDVQISLEQFFRDLQAEFQNWEAGINSQEKPKSLWEELAAIGEEFVEFLEKELNINDSDADKENWWNDNGDRNPASNPKEQKGQNDGKDQTTKEDNIEDSIDEIEAALAQLKKELGL</sequence>
<evidence type="ECO:0000256" key="1">
    <source>
        <dbReference type="SAM" id="MobiDB-lite"/>
    </source>
</evidence>
<proteinExistence type="predicted"/>
<feature type="region of interest" description="Disordered" evidence="1">
    <location>
        <begin position="232"/>
        <end position="273"/>
    </location>
</feature>
<dbReference type="AlphaFoldDB" id="A0AAQ3KU26"/>
<dbReference type="Proteomes" id="UP001327560">
    <property type="component" value="Chromosome 7"/>
</dbReference>
<protein>
    <recommendedName>
        <fullName evidence="2">J domain-containing protein</fullName>
    </recommendedName>
</protein>
<feature type="compositionally biased region" description="Basic and acidic residues" evidence="1">
    <location>
        <begin position="252"/>
        <end position="268"/>
    </location>
</feature>
<accession>A0AAQ3KU26</accession>
<dbReference type="PANTHER" id="PTHR43096">
    <property type="entry name" value="DNAJ HOMOLOG 1, MITOCHONDRIAL-RELATED"/>
    <property type="match status" value="1"/>
</dbReference>
<evidence type="ECO:0000259" key="2">
    <source>
        <dbReference type="PROSITE" id="PS50076"/>
    </source>
</evidence>
<dbReference type="InterPro" id="IPR001623">
    <property type="entry name" value="DnaJ_domain"/>
</dbReference>
<evidence type="ECO:0000313" key="3">
    <source>
        <dbReference type="EMBL" id="WOL14988.1"/>
    </source>
</evidence>
<dbReference type="SUPFAM" id="SSF46565">
    <property type="entry name" value="Chaperone J-domain"/>
    <property type="match status" value="1"/>
</dbReference>
<name>A0AAQ3KU26_9LILI</name>
<dbReference type="PROSITE" id="PS50076">
    <property type="entry name" value="DNAJ_2"/>
    <property type="match status" value="1"/>
</dbReference>
<feature type="domain" description="J" evidence="2">
    <location>
        <begin position="84"/>
        <end position="148"/>
    </location>
</feature>
<feature type="compositionally biased region" description="Low complexity" evidence="1">
    <location>
        <begin position="1"/>
        <end position="19"/>
    </location>
</feature>